<dbReference type="Proteomes" id="UP001595075">
    <property type="component" value="Unassembled WGS sequence"/>
</dbReference>
<evidence type="ECO:0000313" key="6">
    <source>
        <dbReference type="Proteomes" id="UP001595075"/>
    </source>
</evidence>
<dbReference type="PANTHER" id="PTHR22603">
    <property type="entry name" value="CHOLINE/ETHANOALAMINE KINASE"/>
    <property type="match status" value="1"/>
</dbReference>
<evidence type="ECO:0000256" key="1">
    <source>
        <dbReference type="ARBA" id="ARBA00037883"/>
    </source>
</evidence>
<dbReference type="Gene3D" id="3.30.200.20">
    <property type="entry name" value="Phosphorylase Kinase, domain 1"/>
    <property type="match status" value="1"/>
</dbReference>
<evidence type="ECO:0000256" key="2">
    <source>
        <dbReference type="ARBA" id="ARBA00038211"/>
    </source>
</evidence>
<protein>
    <recommendedName>
        <fullName evidence="3">ethanolamine kinase</fullName>
        <ecNumber evidence="3">2.7.1.82</ecNumber>
    </recommendedName>
</protein>
<comment type="pathway">
    <text evidence="1">Phospholipid metabolism; phosphatidylethanolamine biosynthesis; phosphatidylethanolamine from ethanolamine: step 1/3.</text>
</comment>
<dbReference type="EC" id="2.7.1.82" evidence="3"/>
<gene>
    <name evidence="5" type="ORF">VTL71DRAFT_1650</name>
</gene>
<dbReference type="PANTHER" id="PTHR22603:SF66">
    <property type="entry name" value="ETHANOLAMINE KINASE"/>
    <property type="match status" value="1"/>
</dbReference>
<proteinExistence type="inferred from homology"/>
<evidence type="ECO:0000256" key="4">
    <source>
        <dbReference type="SAM" id="MobiDB-lite"/>
    </source>
</evidence>
<dbReference type="SUPFAM" id="SSF56112">
    <property type="entry name" value="Protein kinase-like (PK-like)"/>
    <property type="match status" value="1"/>
</dbReference>
<organism evidence="5 6">
    <name type="scientific">Oculimacula yallundae</name>
    <dbReference type="NCBI Taxonomy" id="86028"/>
    <lineage>
        <taxon>Eukaryota</taxon>
        <taxon>Fungi</taxon>
        <taxon>Dikarya</taxon>
        <taxon>Ascomycota</taxon>
        <taxon>Pezizomycotina</taxon>
        <taxon>Leotiomycetes</taxon>
        <taxon>Helotiales</taxon>
        <taxon>Ploettnerulaceae</taxon>
        <taxon>Oculimacula</taxon>
    </lineage>
</organism>
<dbReference type="CDD" id="cd05157">
    <property type="entry name" value="ETNK_euk"/>
    <property type="match status" value="1"/>
</dbReference>
<dbReference type="Gene3D" id="3.90.1200.10">
    <property type="match status" value="1"/>
</dbReference>
<sequence>MASEIPTVDLRYEQTEPESLIRIIQALLPSWNNAATQKLTGGVNNVLFKVTKNDQHQDHEEHDLEAVLVRVYGGSSGILVDRERELECHILLQKHGLAPRIVGRFENGYIYGFVPGKVCSPTDLALEPVWRGIAKRMAEWHATLPLEEPASLNIWSVLKKWITALSTSTKQQKTKRDDLIAEAKFLTSQFQKTEVRDMPELVLAHCDLLAGNIVISPRVSETDSRPIVEQVYFIDFEYAMSAPAAFEIACHFSEWVGFGCDYKLLPSRSARRQFLLQYTSTYNKLCEPRAQIQNVDKLCSEVDRFRGVPGLLWGVAALIQAQVSEIDFDFNEYADLRIREYMDWKAEMDGSREASGKEQPFREQMWARED</sequence>
<evidence type="ECO:0000313" key="5">
    <source>
        <dbReference type="EMBL" id="KAL2067226.1"/>
    </source>
</evidence>
<feature type="region of interest" description="Disordered" evidence="4">
    <location>
        <begin position="349"/>
        <end position="370"/>
    </location>
</feature>
<evidence type="ECO:0000256" key="3">
    <source>
        <dbReference type="ARBA" id="ARBA00038874"/>
    </source>
</evidence>
<comment type="caution">
    <text evidence="5">The sequence shown here is derived from an EMBL/GenBank/DDBJ whole genome shotgun (WGS) entry which is preliminary data.</text>
</comment>
<accession>A0ABR4CBB3</accession>
<comment type="similarity">
    <text evidence="2">Belongs to the choline/ethanolamine kinase family.</text>
</comment>
<dbReference type="InterPro" id="IPR011009">
    <property type="entry name" value="Kinase-like_dom_sf"/>
</dbReference>
<dbReference type="EMBL" id="JAZHXI010000010">
    <property type="protein sequence ID" value="KAL2067226.1"/>
    <property type="molecule type" value="Genomic_DNA"/>
</dbReference>
<keyword evidence="6" id="KW-1185">Reference proteome</keyword>
<dbReference type="Pfam" id="PF01633">
    <property type="entry name" value="Choline_kinase"/>
    <property type="match status" value="1"/>
</dbReference>
<reference evidence="5 6" key="1">
    <citation type="journal article" date="2024" name="Commun. Biol.">
        <title>Comparative genomic analysis of thermophilic fungi reveals convergent evolutionary adaptations and gene losses.</title>
        <authorList>
            <person name="Steindorff A.S."/>
            <person name="Aguilar-Pontes M.V."/>
            <person name="Robinson A.J."/>
            <person name="Andreopoulos B."/>
            <person name="LaButti K."/>
            <person name="Kuo A."/>
            <person name="Mondo S."/>
            <person name="Riley R."/>
            <person name="Otillar R."/>
            <person name="Haridas S."/>
            <person name="Lipzen A."/>
            <person name="Grimwood J."/>
            <person name="Schmutz J."/>
            <person name="Clum A."/>
            <person name="Reid I.D."/>
            <person name="Moisan M.C."/>
            <person name="Butler G."/>
            <person name="Nguyen T.T.M."/>
            <person name="Dewar K."/>
            <person name="Conant G."/>
            <person name="Drula E."/>
            <person name="Henrissat B."/>
            <person name="Hansel C."/>
            <person name="Singer S."/>
            <person name="Hutchinson M.I."/>
            <person name="de Vries R.P."/>
            <person name="Natvig D.O."/>
            <person name="Powell A.J."/>
            <person name="Tsang A."/>
            <person name="Grigoriev I.V."/>
        </authorList>
    </citation>
    <scope>NUCLEOTIDE SEQUENCE [LARGE SCALE GENOMIC DNA]</scope>
    <source>
        <strain evidence="5 6">CBS 494.80</strain>
    </source>
</reference>
<name>A0ABR4CBB3_9HELO</name>